<dbReference type="PROSITE" id="PS50837">
    <property type="entry name" value="NACHT"/>
    <property type="match status" value="1"/>
</dbReference>
<dbReference type="InterPro" id="IPR007111">
    <property type="entry name" value="NACHT_NTPase"/>
</dbReference>
<dbReference type="Pfam" id="PF13516">
    <property type="entry name" value="LRR_6"/>
    <property type="match status" value="3"/>
</dbReference>
<dbReference type="Pfam" id="PF05729">
    <property type="entry name" value="NACHT"/>
    <property type="match status" value="1"/>
</dbReference>
<feature type="domain" description="Pyrin" evidence="7">
    <location>
        <begin position="49"/>
        <end position="125"/>
    </location>
</feature>
<dbReference type="PROSITE" id="PS50824">
    <property type="entry name" value="DAPIN"/>
    <property type="match status" value="1"/>
</dbReference>
<protein>
    <submittedName>
        <fullName evidence="10">NACHT, LRR and PYD domains-containing protein 8</fullName>
    </submittedName>
</protein>
<dbReference type="RefSeq" id="XP_070626369.1">
    <property type="nucleotide sequence ID" value="XM_070770268.1"/>
</dbReference>
<dbReference type="Gene3D" id="3.80.10.10">
    <property type="entry name" value="Ribonuclease Inhibitor"/>
    <property type="match status" value="1"/>
</dbReference>
<name>A0ABM4QSV5_BOSIN</name>
<dbReference type="PANTHER" id="PTHR45690">
    <property type="entry name" value="NACHT, LRR AND PYD DOMAINS-CONTAINING PROTEIN 12"/>
    <property type="match status" value="1"/>
</dbReference>
<dbReference type="InterPro" id="IPR004020">
    <property type="entry name" value="DAPIN"/>
</dbReference>
<dbReference type="GeneID" id="109571871"/>
<dbReference type="Pfam" id="PF17779">
    <property type="entry name" value="WHD_NOD2"/>
    <property type="match status" value="1"/>
</dbReference>
<feature type="domain" description="NACHT" evidence="8">
    <location>
        <begin position="206"/>
        <end position="410"/>
    </location>
</feature>
<evidence type="ECO:0000256" key="5">
    <source>
        <dbReference type="ARBA" id="ARBA00022840"/>
    </source>
</evidence>
<feature type="region of interest" description="Disordered" evidence="6">
    <location>
        <begin position="1"/>
        <end position="35"/>
    </location>
</feature>
<dbReference type="SMART" id="SM00368">
    <property type="entry name" value="LRR_RI"/>
    <property type="match status" value="8"/>
</dbReference>
<dbReference type="InterPro" id="IPR050637">
    <property type="entry name" value="NLRP_innate_immun_reg"/>
</dbReference>
<dbReference type="CDD" id="cd08320">
    <property type="entry name" value="Pyrin_NALPs"/>
    <property type="match status" value="1"/>
</dbReference>
<evidence type="ECO:0000259" key="7">
    <source>
        <dbReference type="PROSITE" id="PS50824"/>
    </source>
</evidence>
<dbReference type="Pfam" id="PF02758">
    <property type="entry name" value="PYRIN"/>
    <property type="match status" value="1"/>
</dbReference>
<dbReference type="SUPFAM" id="SSF52047">
    <property type="entry name" value="RNI-like"/>
    <property type="match status" value="1"/>
</dbReference>
<dbReference type="SMART" id="SM01289">
    <property type="entry name" value="PYRIN"/>
    <property type="match status" value="1"/>
</dbReference>
<dbReference type="SUPFAM" id="SSF47986">
    <property type="entry name" value="DEATH domain"/>
    <property type="match status" value="1"/>
</dbReference>
<sequence length="1105" mass="125545">MGDMNLSSDPSSCPSSPLSPSGVSPPSLESSSSSTLPFRNGVMPFMLSVSTEHLQRFKQLLVEENPRPGCSPLTWDQLKSARCGELVHLLTEYFPGQRAWEMARDIFAKMNQTELCLQTQRELNEILPNLEPEALSLRKRELTLEEDESDKIREYKARVMSEHSTLWDRTSWPGNNVDFFYQEPCREDTLLQCLLLPRKPQGRQPKTVVLQGDAGVGKTTMAKKVMQQWAENKFYAHKGWLAFYLHCQEMDRPEEQSFSELIACKLSGSPALASRILSHPEHLLLLLDGFEELTLTLIDRREDLSEDWSQKMPGSVLLTSLLSKRMLPDATIIVFLRFSLWKTVGPFLNSPSLITLMGFSAPERSRYFRSYFKNRRDADAALRFAMGNAVLFSMCRVPVICWLVCSCLKQQMERGSSLPRAFPNATAVFIHYLSSLLPTRVRHVVGETPQEQLKRLCSLAVEGMWKNQWVFSEMDLKLARLDDRDVEVFLGVRVLRRAVAGGDLIAFAHPSFQEFFAALLFVLCFPQRLRNFQVLDRFRIFQLLAHPGRRKNHLAGMALFLFGLLNDTCALAVEQLFGCKVSLGNKRKLLKVATMPPDGDPLTPQHGLPQLFYCLHEIREEVFVGQILHNHRKALLVISKIRDLQVSAFCLKFCRQLRELEVTISWAVAKATSLSPGPLPSPQPEGSDLRSLWWQDFCSVFKTHESLEVLTVRDSVMDTQAVETLAAALRHPHCNLQKLIFKRVGPLVVSEGIIRVLVENQYLRHLEIQDTEVGCQVIDALCNTLKHPWCFLQFLSPYSVRWFFILKVVWRISVERRLEGCPFDPTNGADLTRSLKRNIHLKTLMLRRGSLERGEECPPVLAPQLERLSLENCDLTLLSCESLAFSLVSNQSLTHLSLAENALQDDGVKQLWNILQHFPCPLQRLVLRNCALTSECCQDIASALDKNKTLRSLDLGANRLRDSGVVLLCQPLLNPDSGLQVLELEECQFTSVCCPALTSVLLHNRTLRYLDLSGNGVGLQGAKLLQDAALKRVLRPEVVLYVPPLRDCKKKKKRHTLILIFHRKKKQSNGVDMMRRLEGPVVNKDILKMVQDWKDEFCDQAAGMV</sequence>
<proteinExistence type="inferred from homology"/>
<dbReference type="InterPro" id="IPR041267">
    <property type="entry name" value="NLRP_HD2"/>
</dbReference>
<keyword evidence="5" id="KW-0067">ATP-binding</keyword>
<gene>
    <name evidence="10" type="primary">NLRP8</name>
</gene>
<reference evidence="10" key="1">
    <citation type="submission" date="2025-08" db="UniProtKB">
        <authorList>
            <consortium name="RefSeq"/>
        </authorList>
    </citation>
    <scope>IDENTIFICATION</scope>
    <source>
        <tissue evidence="10">Blood</tissue>
    </source>
</reference>
<dbReference type="InterPro" id="IPR011029">
    <property type="entry name" value="DEATH-like_dom_sf"/>
</dbReference>
<evidence type="ECO:0000313" key="10">
    <source>
        <dbReference type="RefSeq" id="XP_070626369.1"/>
    </source>
</evidence>
<dbReference type="InterPro" id="IPR027417">
    <property type="entry name" value="P-loop_NTPase"/>
</dbReference>
<keyword evidence="4" id="KW-0547">Nucleotide-binding</keyword>
<evidence type="ECO:0000256" key="1">
    <source>
        <dbReference type="ARBA" id="ARBA00008665"/>
    </source>
</evidence>
<keyword evidence="9" id="KW-1185">Reference proteome</keyword>
<dbReference type="PANTHER" id="PTHR45690:SF8">
    <property type="entry name" value="NACHT, LRR AND PYD DOMAINS-CONTAINING PROTEIN 8"/>
    <property type="match status" value="1"/>
</dbReference>
<accession>A0ABM4QSV5</accession>
<organism evidence="9 10">
    <name type="scientific">Bos indicus</name>
    <name type="common">Zebu</name>
    <dbReference type="NCBI Taxonomy" id="9915"/>
    <lineage>
        <taxon>Eukaryota</taxon>
        <taxon>Metazoa</taxon>
        <taxon>Chordata</taxon>
        <taxon>Craniata</taxon>
        <taxon>Vertebrata</taxon>
        <taxon>Euteleostomi</taxon>
        <taxon>Mammalia</taxon>
        <taxon>Eutheria</taxon>
        <taxon>Laurasiatheria</taxon>
        <taxon>Artiodactyla</taxon>
        <taxon>Ruminantia</taxon>
        <taxon>Pecora</taxon>
        <taxon>Bovidae</taxon>
        <taxon>Bovinae</taxon>
        <taxon>Bos</taxon>
    </lineage>
</organism>
<keyword evidence="2" id="KW-0433">Leucine-rich repeat</keyword>
<evidence type="ECO:0000256" key="4">
    <source>
        <dbReference type="ARBA" id="ARBA00022741"/>
    </source>
</evidence>
<dbReference type="Gene3D" id="1.10.533.10">
    <property type="entry name" value="Death Domain, Fas"/>
    <property type="match status" value="1"/>
</dbReference>
<comment type="similarity">
    <text evidence="1">Belongs to the NLRP family.</text>
</comment>
<dbReference type="InterPro" id="IPR041075">
    <property type="entry name" value="NOD1/2_WH"/>
</dbReference>
<dbReference type="InterPro" id="IPR001611">
    <property type="entry name" value="Leu-rich_rpt"/>
</dbReference>
<evidence type="ECO:0000313" key="9">
    <source>
        <dbReference type="Proteomes" id="UP001652663"/>
    </source>
</evidence>
<evidence type="ECO:0000259" key="8">
    <source>
        <dbReference type="PROSITE" id="PS50837"/>
    </source>
</evidence>
<evidence type="ECO:0000256" key="3">
    <source>
        <dbReference type="ARBA" id="ARBA00022737"/>
    </source>
</evidence>
<dbReference type="SUPFAM" id="SSF52540">
    <property type="entry name" value="P-loop containing nucleoside triphosphate hydrolases"/>
    <property type="match status" value="1"/>
</dbReference>
<dbReference type="Pfam" id="PF17776">
    <property type="entry name" value="NLRC4_HD2"/>
    <property type="match status" value="1"/>
</dbReference>
<dbReference type="Gene3D" id="3.40.50.300">
    <property type="entry name" value="P-loop containing nucleotide triphosphate hydrolases"/>
    <property type="match status" value="1"/>
</dbReference>
<keyword evidence="3" id="KW-0677">Repeat</keyword>
<evidence type="ECO:0000256" key="6">
    <source>
        <dbReference type="SAM" id="MobiDB-lite"/>
    </source>
</evidence>
<evidence type="ECO:0000256" key="2">
    <source>
        <dbReference type="ARBA" id="ARBA00022614"/>
    </source>
</evidence>
<dbReference type="Proteomes" id="UP001652663">
    <property type="component" value="Chromosome 18"/>
</dbReference>
<dbReference type="InterPro" id="IPR032675">
    <property type="entry name" value="LRR_dom_sf"/>
</dbReference>